<sequence length="150" mass="17954">MFGIRKSKRKGLTLIYVLFIGSVCIFISIICFKISYMQRNNVLKMKDHCCMVDPVQKIREYMLTDLNNLIYSHCNDINDNSIKEYISSLDDNIVNYERSYIKYNSANDSFIVVYYVGKDFYKEELYKYIVRDNEVFFNCLDYSFRKGEFD</sequence>
<name>A0A386H4X1_9CLOT</name>
<reference evidence="2 3" key="1">
    <citation type="journal article" date="2019" name="Int. J. Syst. Evol. Microbiol.">
        <title>Clostridium fermenticellae sp. nov., isolated from the mud in a fermentation cellar for the production of the Chinese liquor, baijiu.</title>
        <authorList>
            <person name="Xu P.X."/>
            <person name="Chai L.J."/>
            <person name="Qiu T."/>
            <person name="Zhang X.J."/>
            <person name="Lu Z.M."/>
            <person name="Xiao C."/>
            <person name="Wang S.T."/>
            <person name="Shen C.H."/>
            <person name="Shi J.S."/>
            <person name="Xu Z.H."/>
        </authorList>
    </citation>
    <scope>NUCLEOTIDE SEQUENCE [LARGE SCALE GENOMIC DNA]</scope>
    <source>
        <strain evidence="2 3">JN500901</strain>
    </source>
</reference>
<evidence type="ECO:0000313" key="2">
    <source>
        <dbReference type="EMBL" id="AYD40608.1"/>
    </source>
</evidence>
<keyword evidence="1" id="KW-1133">Transmembrane helix</keyword>
<dbReference type="AlphaFoldDB" id="A0A386H4X1"/>
<gene>
    <name evidence="2" type="ORF">D4Z93_08730</name>
</gene>
<evidence type="ECO:0000256" key="1">
    <source>
        <dbReference type="SAM" id="Phobius"/>
    </source>
</evidence>
<proteinExistence type="predicted"/>
<dbReference type="KEGG" id="cfer:D4Z93_08730"/>
<dbReference type="OrthoDB" id="1901506at2"/>
<dbReference type="EMBL" id="CP032416">
    <property type="protein sequence ID" value="AYD40608.1"/>
    <property type="molecule type" value="Genomic_DNA"/>
</dbReference>
<evidence type="ECO:0000313" key="3">
    <source>
        <dbReference type="Proteomes" id="UP000266301"/>
    </source>
</evidence>
<keyword evidence="3" id="KW-1185">Reference proteome</keyword>
<protein>
    <submittedName>
        <fullName evidence="2">Uncharacterized protein</fullName>
    </submittedName>
</protein>
<keyword evidence="1" id="KW-0472">Membrane</keyword>
<dbReference type="Proteomes" id="UP000266301">
    <property type="component" value="Chromosome"/>
</dbReference>
<dbReference type="RefSeq" id="WP_119972624.1">
    <property type="nucleotide sequence ID" value="NZ_CP032416.1"/>
</dbReference>
<feature type="transmembrane region" description="Helical" evidence="1">
    <location>
        <begin position="12"/>
        <end position="36"/>
    </location>
</feature>
<accession>A0A386H4X1</accession>
<keyword evidence="1" id="KW-0812">Transmembrane</keyword>
<organism evidence="2 3">
    <name type="scientific">Clostridium fermenticellae</name>
    <dbReference type="NCBI Taxonomy" id="2068654"/>
    <lineage>
        <taxon>Bacteria</taxon>
        <taxon>Bacillati</taxon>
        <taxon>Bacillota</taxon>
        <taxon>Clostridia</taxon>
        <taxon>Eubacteriales</taxon>
        <taxon>Clostridiaceae</taxon>
        <taxon>Clostridium</taxon>
    </lineage>
</organism>